<evidence type="ECO:0000313" key="2">
    <source>
        <dbReference type="Proteomes" id="UP000006251"/>
    </source>
</evidence>
<evidence type="ECO:0000313" key="1">
    <source>
        <dbReference type="EMBL" id="GAC27929.1"/>
    </source>
</evidence>
<dbReference type="EMBL" id="BAEQ01000016">
    <property type="protein sequence ID" value="GAC27929.1"/>
    <property type="molecule type" value="Genomic_DNA"/>
</dbReference>
<accession>K6Y566</accession>
<reference evidence="2" key="1">
    <citation type="journal article" date="2014" name="Environ. Microbiol.">
        <title>Comparative genomics of the marine bacterial genus Glaciecola reveals the high degree of genomic diversity and genomic characteristic for cold adaptation.</title>
        <authorList>
            <person name="Qin Q.L."/>
            <person name="Xie B.B."/>
            <person name="Yu Y."/>
            <person name="Shu Y.L."/>
            <person name="Rong J.C."/>
            <person name="Zhang Y.J."/>
            <person name="Zhao D.L."/>
            <person name="Chen X.L."/>
            <person name="Zhang X.Y."/>
            <person name="Chen B."/>
            <person name="Zhou B.C."/>
            <person name="Zhang Y.Z."/>
        </authorList>
    </citation>
    <scope>NUCLEOTIDE SEQUENCE [LARGE SCALE GENOMIC DNA]</scope>
    <source>
        <strain evidence="2">ACAM 615</strain>
    </source>
</reference>
<dbReference type="AlphaFoldDB" id="K6Y566"/>
<gene>
    <name evidence="1" type="ORF">GPAL_1050</name>
</gene>
<protein>
    <submittedName>
        <fullName evidence="1">Uncharacterized protein</fullName>
    </submittedName>
</protein>
<organism evidence="1 2">
    <name type="scientific">Brumicola pallidula DSM 14239 = ACAM 615</name>
    <dbReference type="NCBI Taxonomy" id="1121922"/>
    <lineage>
        <taxon>Bacteria</taxon>
        <taxon>Pseudomonadati</taxon>
        <taxon>Pseudomonadota</taxon>
        <taxon>Gammaproteobacteria</taxon>
        <taxon>Alteromonadales</taxon>
        <taxon>Alteromonadaceae</taxon>
        <taxon>Brumicola</taxon>
    </lineage>
</organism>
<proteinExistence type="predicted"/>
<keyword evidence="2" id="KW-1185">Reference proteome</keyword>
<sequence length="43" mass="4818">MISLILLALKANLSAHRLIQIRQQTSTPFQSIVLLDVQLLYPG</sequence>
<comment type="caution">
    <text evidence="1">The sequence shown here is derived from an EMBL/GenBank/DDBJ whole genome shotgun (WGS) entry which is preliminary data.</text>
</comment>
<dbReference type="Proteomes" id="UP000006251">
    <property type="component" value="Unassembled WGS sequence"/>
</dbReference>
<name>K6Y566_9ALTE</name>